<sequence length="459" mass="49549">MPPPTAPIPPPALAIASPPVPAPAPAPAPTPTPSTKIPQKRHSPSPSASPLPQMKPDPEAVGVVQPEPAPSPSLAHALNSNSNRDPSPKRQRKRYHHYHSLQHRFTHNLPDDALTADSAVDTLLNLSIGLLLLQSGFTHAEPVALDGLRRGVEEYMLHFLAYTRQSMASCRRTQPIPIDFQHALLYANIPVDSLRAQLKLSMPTHPAAAAEGIITIPTTLPSPPPSSPPPHTNLPFLGPELISPTSIDHDRQDQGATRRHIPKHFPTFPSKHTYQETPMYITRETDPRRIREKATEEGRLGEEALRRLARVAKDWSGSGSGADGGGEYRENMLWGRKGESMEGMFEKTVKAVSRGVVRREEQQRQQRNGGDEIGLALGSGSGVGGEPMSSSSETARGGNMKPSITPPVVRLDLSPVVNCDRAYWWKVTRPDVRGKMDGAGIGGVVGNKKGRGGKAGVVG</sequence>
<dbReference type="InterPro" id="IPR019473">
    <property type="entry name" value="TFIID_su8_C"/>
</dbReference>
<dbReference type="VEuPathDB" id="FungiDB:PABG_07079"/>
<comment type="caution">
    <text evidence="9">The sequence shown here is derived from an EMBL/GenBank/DDBJ whole genome shotgun (WGS) entry which is preliminary data.</text>
</comment>
<evidence type="ECO:0000256" key="7">
    <source>
        <dbReference type="SAM" id="MobiDB-lite"/>
    </source>
</evidence>
<dbReference type="GO" id="GO:0005669">
    <property type="term" value="C:transcription factor TFIID complex"/>
    <property type="evidence" value="ECO:0007669"/>
    <property type="project" value="InterPro"/>
</dbReference>
<proteinExistence type="inferred from homology"/>
<feature type="region of interest" description="Disordered" evidence="7">
    <location>
        <begin position="1"/>
        <end position="94"/>
    </location>
</feature>
<evidence type="ECO:0000313" key="9">
    <source>
        <dbReference type="EMBL" id="ODH34498.1"/>
    </source>
</evidence>
<evidence type="ECO:0000256" key="4">
    <source>
        <dbReference type="ARBA" id="ARBA00023015"/>
    </source>
</evidence>
<evidence type="ECO:0000256" key="5">
    <source>
        <dbReference type="ARBA" id="ARBA00023163"/>
    </source>
</evidence>
<protein>
    <recommendedName>
        <fullName evidence="3">Transcription initiation factor TFIID subunit 8</fullName>
    </recommendedName>
</protein>
<evidence type="ECO:0000256" key="3">
    <source>
        <dbReference type="ARBA" id="ARBA00017307"/>
    </source>
</evidence>
<evidence type="ECO:0000256" key="6">
    <source>
        <dbReference type="ARBA" id="ARBA00023242"/>
    </source>
</evidence>
<reference evidence="9 10" key="1">
    <citation type="submission" date="2016-06" db="EMBL/GenBank/DDBJ databases">
        <authorList>
            <person name="Kjaerup R.B."/>
            <person name="Dalgaard T.S."/>
            <person name="Juul-Madsen H.R."/>
        </authorList>
    </citation>
    <scope>NUCLEOTIDE SEQUENCE [LARGE SCALE GENOMIC DNA]</scope>
    <source>
        <strain evidence="9 10">Pb300</strain>
    </source>
</reference>
<organism evidence="9 10">
    <name type="scientific">Paracoccidioides brasiliensis</name>
    <dbReference type="NCBI Taxonomy" id="121759"/>
    <lineage>
        <taxon>Eukaryota</taxon>
        <taxon>Fungi</taxon>
        <taxon>Dikarya</taxon>
        <taxon>Ascomycota</taxon>
        <taxon>Pezizomycotina</taxon>
        <taxon>Eurotiomycetes</taxon>
        <taxon>Eurotiomycetidae</taxon>
        <taxon>Onygenales</taxon>
        <taxon>Ajellomycetaceae</taxon>
        <taxon>Paracoccidioides</taxon>
    </lineage>
</organism>
<dbReference type="AlphaFoldDB" id="A0A1D2JH41"/>
<dbReference type="Pfam" id="PF10406">
    <property type="entry name" value="TAF8_C"/>
    <property type="match status" value="1"/>
</dbReference>
<gene>
    <name evidence="9" type="ORF">ACO22_03097</name>
</gene>
<dbReference type="Proteomes" id="UP000242814">
    <property type="component" value="Unassembled WGS sequence"/>
</dbReference>
<feature type="region of interest" description="Disordered" evidence="7">
    <location>
        <begin position="353"/>
        <end position="407"/>
    </location>
</feature>
<feature type="domain" description="Transcription factor TFIID subunit 8 C-terminal" evidence="8">
    <location>
        <begin position="260"/>
        <end position="308"/>
    </location>
</feature>
<evidence type="ECO:0000256" key="2">
    <source>
        <dbReference type="ARBA" id="ARBA00008767"/>
    </source>
</evidence>
<keyword evidence="6" id="KW-0539">Nucleus</keyword>
<name>A0A1D2JH41_PARBR</name>
<feature type="compositionally biased region" description="Pro residues" evidence="7">
    <location>
        <begin position="1"/>
        <end position="32"/>
    </location>
</feature>
<dbReference type="CDD" id="cd00076">
    <property type="entry name" value="HFD_SF"/>
    <property type="match status" value="1"/>
</dbReference>
<dbReference type="GO" id="GO:0046982">
    <property type="term" value="F:protein heterodimerization activity"/>
    <property type="evidence" value="ECO:0007669"/>
    <property type="project" value="InterPro"/>
</dbReference>
<dbReference type="Gene3D" id="1.10.20.10">
    <property type="entry name" value="Histone, subunit A"/>
    <property type="match status" value="1"/>
</dbReference>
<dbReference type="InterPro" id="IPR009072">
    <property type="entry name" value="Histone-fold"/>
</dbReference>
<dbReference type="CDD" id="cd08049">
    <property type="entry name" value="TAF8"/>
    <property type="match status" value="1"/>
</dbReference>
<keyword evidence="5" id="KW-0804">Transcription</keyword>
<evidence type="ECO:0000313" key="10">
    <source>
        <dbReference type="Proteomes" id="UP000242814"/>
    </source>
</evidence>
<dbReference type="InterPro" id="IPR037818">
    <property type="entry name" value="TAF8"/>
</dbReference>
<keyword evidence="4" id="KW-0805">Transcription regulation</keyword>
<dbReference type="PANTHER" id="PTHR46469:SF1">
    <property type="entry name" value="TRANSCRIPTION INITIATION FACTOR TFIID SUBUNIT 8"/>
    <property type="match status" value="1"/>
</dbReference>
<dbReference type="PANTHER" id="PTHR46469">
    <property type="entry name" value="TRANSCRIPTION INITIATION FACTOR TFIID SUBUNIT 8"/>
    <property type="match status" value="1"/>
</dbReference>
<evidence type="ECO:0000256" key="1">
    <source>
        <dbReference type="ARBA" id="ARBA00004123"/>
    </source>
</evidence>
<comment type="similarity">
    <text evidence="2">Belongs to the TAF8 family.</text>
</comment>
<evidence type="ECO:0000259" key="8">
    <source>
        <dbReference type="Pfam" id="PF10406"/>
    </source>
</evidence>
<accession>A0A1D2JH41</accession>
<comment type="subcellular location">
    <subcellularLocation>
        <location evidence="1">Nucleus</location>
    </subcellularLocation>
</comment>
<dbReference type="GO" id="GO:0006367">
    <property type="term" value="P:transcription initiation at RNA polymerase II promoter"/>
    <property type="evidence" value="ECO:0007669"/>
    <property type="project" value="TreeGrafter"/>
</dbReference>
<dbReference type="VEuPathDB" id="FungiDB:PADG_06433"/>
<dbReference type="EMBL" id="LZYO01000102">
    <property type="protein sequence ID" value="ODH34498.1"/>
    <property type="molecule type" value="Genomic_DNA"/>
</dbReference>